<gene>
    <name evidence="1" type="ORF">V6N11_054698</name>
</gene>
<proteinExistence type="predicted"/>
<keyword evidence="2" id="KW-1185">Reference proteome</keyword>
<organism evidence="1 2">
    <name type="scientific">Hibiscus sabdariffa</name>
    <name type="common">roselle</name>
    <dbReference type="NCBI Taxonomy" id="183260"/>
    <lineage>
        <taxon>Eukaryota</taxon>
        <taxon>Viridiplantae</taxon>
        <taxon>Streptophyta</taxon>
        <taxon>Embryophyta</taxon>
        <taxon>Tracheophyta</taxon>
        <taxon>Spermatophyta</taxon>
        <taxon>Magnoliopsida</taxon>
        <taxon>eudicotyledons</taxon>
        <taxon>Gunneridae</taxon>
        <taxon>Pentapetalae</taxon>
        <taxon>rosids</taxon>
        <taxon>malvids</taxon>
        <taxon>Malvales</taxon>
        <taxon>Malvaceae</taxon>
        <taxon>Malvoideae</taxon>
        <taxon>Hibiscus</taxon>
    </lineage>
</organism>
<sequence>MGTFTSAVEMQPPRFRTKEAGDCHIGKGLVLPPGSEAPANTCSSPISVVAHHDTSTRSDAQPVESEVVACCTKNTTEGTEFDSNSARLQDTGLDRLVVVPGSDQFVAAPGSDGCAFSELPESIGIVSSQLERSTAYEVPVKNGTWELVPLPVNRKAIGSK</sequence>
<reference evidence="1 2" key="1">
    <citation type="journal article" date="2024" name="G3 (Bethesda)">
        <title>Genome assembly of Hibiscus sabdariffa L. provides insights into metabolisms of medicinal natural products.</title>
        <authorList>
            <person name="Kim T."/>
        </authorList>
    </citation>
    <scope>NUCLEOTIDE SEQUENCE [LARGE SCALE GENOMIC DNA]</scope>
    <source>
        <strain evidence="1">TK-2024</strain>
        <tissue evidence="1">Old leaves</tissue>
    </source>
</reference>
<accession>A0ABR2S4N8</accession>
<dbReference type="EMBL" id="JBBPBN010000017">
    <property type="protein sequence ID" value="KAK9020208.1"/>
    <property type="molecule type" value="Genomic_DNA"/>
</dbReference>
<name>A0ABR2S4N8_9ROSI</name>
<comment type="caution">
    <text evidence="1">The sequence shown here is derived from an EMBL/GenBank/DDBJ whole genome shotgun (WGS) entry which is preliminary data.</text>
</comment>
<evidence type="ECO:0000313" key="1">
    <source>
        <dbReference type="EMBL" id="KAK9020208.1"/>
    </source>
</evidence>
<protein>
    <submittedName>
        <fullName evidence="1">Uncharacterized protein</fullName>
    </submittedName>
</protein>
<evidence type="ECO:0000313" key="2">
    <source>
        <dbReference type="Proteomes" id="UP001396334"/>
    </source>
</evidence>
<dbReference type="Proteomes" id="UP001396334">
    <property type="component" value="Unassembled WGS sequence"/>
</dbReference>